<keyword evidence="2" id="KW-0217">Developmental protein</keyword>
<feature type="compositionally biased region" description="Basic and acidic residues" evidence="8">
    <location>
        <begin position="347"/>
        <end position="367"/>
    </location>
</feature>
<evidence type="ECO:0000256" key="5">
    <source>
        <dbReference type="ARBA" id="ARBA00023136"/>
    </source>
</evidence>
<keyword evidence="4" id="KW-0132">Cell division</keyword>
<feature type="region of interest" description="Disordered" evidence="8">
    <location>
        <begin position="102"/>
        <end position="276"/>
    </location>
</feature>
<gene>
    <name evidence="10" type="ORF">URODEC1_LOCUS44801</name>
</gene>
<dbReference type="AlphaFoldDB" id="A0ABC8ZJG6"/>
<dbReference type="EMBL" id="OZ075129">
    <property type="protein sequence ID" value="CAL4961079.1"/>
    <property type="molecule type" value="Genomic_DNA"/>
</dbReference>
<accession>A0ABC8ZJG6</accession>
<feature type="compositionally biased region" description="Basic residues" evidence="8">
    <location>
        <begin position="264"/>
        <end position="276"/>
    </location>
</feature>
<dbReference type="GO" id="GO:0005886">
    <property type="term" value="C:plasma membrane"/>
    <property type="evidence" value="ECO:0007669"/>
    <property type="project" value="UniProtKB-SubCell"/>
</dbReference>
<proteinExistence type="inferred from homology"/>
<comment type="similarity">
    <text evidence="7">Belongs to the SOSEKI family.</text>
</comment>
<dbReference type="InterPro" id="IPR048351">
    <property type="entry name" value="SOK_DIX"/>
</dbReference>
<evidence type="ECO:0000256" key="6">
    <source>
        <dbReference type="ARBA" id="ARBA00023306"/>
    </source>
</evidence>
<reference evidence="11" key="1">
    <citation type="submission" date="2024-06" db="EMBL/GenBank/DDBJ databases">
        <authorList>
            <person name="Ryan C."/>
        </authorList>
    </citation>
    <scope>NUCLEOTIDE SEQUENCE [LARGE SCALE GENOMIC DNA]</scope>
</reference>
<evidence type="ECO:0000259" key="9">
    <source>
        <dbReference type="Pfam" id="PF06136"/>
    </source>
</evidence>
<dbReference type="PANTHER" id="PTHR31083:SF5">
    <property type="entry name" value="PROTEIN SOSEKI 1"/>
    <property type="match status" value="1"/>
</dbReference>
<feature type="domain" description="SOSEKI DIX-like" evidence="9">
    <location>
        <begin position="20"/>
        <end position="105"/>
    </location>
</feature>
<evidence type="ECO:0000256" key="1">
    <source>
        <dbReference type="ARBA" id="ARBA00004413"/>
    </source>
</evidence>
<keyword evidence="3" id="KW-1003">Cell membrane</keyword>
<feature type="region of interest" description="Disordered" evidence="8">
    <location>
        <begin position="290"/>
        <end position="378"/>
    </location>
</feature>
<dbReference type="PANTHER" id="PTHR31083">
    <property type="entry name" value="UPSTREAM OF FLC PROTEIN (DUF966)"/>
    <property type="match status" value="1"/>
</dbReference>
<comment type="subcellular location">
    <subcellularLocation>
        <location evidence="1">Cell membrane</location>
        <topology evidence="1">Peripheral membrane protein</topology>
        <orientation evidence="1">Cytoplasmic side</orientation>
    </subcellularLocation>
</comment>
<dbReference type="Pfam" id="PF06136">
    <property type="entry name" value="SOK"/>
    <property type="match status" value="1"/>
</dbReference>
<reference evidence="10 11" key="2">
    <citation type="submission" date="2024-10" db="EMBL/GenBank/DDBJ databases">
        <authorList>
            <person name="Ryan C."/>
        </authorList>
    </citation>
    <scope>NUCLEOTIDE SEQUENCE [LARGE SCALE GENOMIC DNA]</scope>
</reference>
<dbReference type="GO" id="GO:0090708">
    <property type="term" value="P:specification of plant organ axis polarity"/>
    <property type="evidence" value="ECO:0007669"/>
    <property type="project" value="UniProtKB-ARBA"/>
</dbReference>
<keyword evidence="6" id="KW-0131">Cell cycle</keyword>
<keyword evidence="5" id="KW-0472">Membrane</keyword>
<evidence type="ECO:0000256" key="7">
    <source>
        <dbReference type="ARBA" id="ARBA00024211"/>
    </source>
</evidence>
<sequence length="443" mass="49306">MDAHKGAEKGGAAGEVRRINVVYFLSRGGRTDHPHLFRVNHLCRAGVRLRDVKRWLSELRGKDLPDNYSWSYKRKYKAGYVWQDLKDDDLITPVSDNEYVLKGCDVRGTPPPSVQAPGRTPSQAEKKQEEEETPRDQDRPVEVVLTQDSDESSPKSPPPPAEADQDSPGGSDSARRGTLPFKAEEPQCHREQTQHQQQEVVIKIEVSRSQHELRQEQKLQQEKEEEEAAAAAEKPSATSSENKAVARAAPREEQQQPEGAGGVRSHHALGHQPALRRMRVARALHSMLTCGTADADDAALRPLARRQRRSAAESAGAGDDDWPHTPTCPGMDGCGLRVSRKARSRRGGKEKQGGKRDGRERERDAHKPATLPRCSQCGKEFKPQELHAHMQSCRGFKERMRSSTSARPSVDRRRNYSTAGHRGSHCSPERPSSSSAVFLLTEC</sequence>
<feature type="compositionally biased region" description="Basic and acidic residues" evidence="8">
    <location>
        <begin position="182"/>
        <end position="193"/>
    </location>
</feature>
<feature type="region of interest" description="Disordered" evidence="8">
    <location>
        <begin position="393"/>
        <end position="443"/>
    </location>
</feature>
<dbReference type="InterPro" id="IPR010369">
    <property type="entry name" value="SOK"/>
</dbReference>
<feature type="compositionally biased region" description="Basic and acidic residues" evidence="8">
    <location>
        <begin position="205"/>
        <end position="222"/>
    </location>
</feature>
<evidence type="ECO:0000256" key="8">
    <source>
        <dbReference type="SAM" id="MobiDB-lite"/>
    </source>
</evidence>
<feature type="compositionally biased region" description="Basic and acidic residues" evidence="8">
    <location>
        <begin position="124"/>
        <end position="141"/>
    </location>
</feature>
<dbReference type="GO" id="GO:0051301">
    <property type="term" value="P:cell division"/>
    <property type="evidence" value="ECO:0007669"/>
    <property type="project" value="UniProtKB-KW"/>
</dbReference>
<protein>
    <recommendedName>
        <fullName evidence="9">SOSEKI DIX-like domain-containing protein</fullName>
    </recommendedName>
</protein>
<evidence type="ECO:0000256" key="2">
    <source>
        <dbReference type="ARBA" id="ARBA00022473"/>
    </source>
</evidence>
<dbReference type="GO" id="GO:2000067">
    <property type="term" value="P:regulation of root morphogenesis"/>
    <property type="evidence" value="ECO:0007669"/>
    <property type="project" value="UniProtKB-ARBA"/>
</dbReference>
<keyword evidence="11" id="KW-1185">Reference proteome</keyword>
<organism evidence="10 11">
    <name type="scientific">Urochloa decumbens</name>
    <dbReference type="NCBI Taxonomy" id="240449"/>
    <lineage>
        <taxon>Eukaryota</taxon>
        <taxon>Viridiplantae</taxon>
        <taxon>Streptophyta</taxon>
        <taxon>Embryophyta</taxon>
        <taxon>Tracheophyta</taxon>
        <taxon>Spermatophyta</taxon>
        <taxon>Magnoliopsida</taxon>
        <taxon>Liliopsida</taxon>
        <taxon>Poales</taxon>
        <taxon>Poaceae</taxon>
        <taxon>PACMAD clade</taxon>
        <taxon>Panicoideae</taxon>
        <taxon>Panicodae</taxon>
        <taxon>Paniceae</taxon>
        <taxon>Melinidinae</taxon>
        <taxon>Urochloa</taxon>
    </lineage>
</organism>
<dbReference type="GO" id="GO:0051302">
    <property type="term" value="P:regulation of cell division"/>
    <property type="evidence" value="ECO:0007669"/>
    <property type="project" value="UniProtKB-ARBA"/>
</dbReference>
<name>A0ABC8ZJG6_9POAL</name>
<evidence type="ECO:0000313" key="10">
    <source>
        <dbReference type="EMBL" id="CAL4961079.1"/>
    </source>
</evidence>
<dbReference type="Proteomes" id="UP001497457">
    <property type="component" value="Chromosome 19rd"/>
</dbReference>
<evidence type="ECO:0000256" key="3">
    <source>
        <dbReference type="ARBA" id="ARBA00022475"/>
    </source>
</evidence>
<evidence type="ECO:0000256" key="4">
    <source>
        <dbReference type="ARBA" id="ARBA00022618"/>
    </source>
</evidence>
<dbReference type="GO" id="GO:0051258">
    <property type="term" value="P:protein polymerization"/>
    <property type="evidence" value="ECO:0007669"/>
    <property type="project" value="UniProtKB-ARBA"/>
</dbReference>
<evidence type="ECO:0000313" key="11">
    <source>
        <dbReference type="Proteomes" id="UP001497457"/>
    </source>
</evidence>
<feature type="compositionally biased region" description="Low complexity" evidence="8">
    <location>
        <begin position="425"/>
        <end position="435"/>
    </location>
</feature>